<organism evidence="1">
    <name type="scientific">Arundo donax</name>
    <name type="common">Giant reed</name>
    <name type="synonym">Donax arundinaceus</name>
    <dbReference type="NCBI Taxonomy" id="35708"/>
    <lineage>
        <taxon>Eukaryota</taxon>
        <taxon>Viridiplantae</taxon>
        <taxon>Streptophyta</taxon>
        <taxon>Embryophyta</taxon>
        <taxon>Tracheophyta</taxon>
        <taxon>Spermatophyta</taxon>
        <taxon>Magnoliopsida</taxon>
        <taxon>Liliopsida</taxon>
        <taxon>Poales</taxon>
        <taxon>Poaceae</taxon>
        <taxon>PACMAD clade</taxon>
        <taxon>Arundinoideae</taxon>
        <taxon>Arundineae</taxon>
        <taxon>Arundo</taxon>
    </lineage>
</organism>
<evidence type="ECO:0000313" key="1">
    <source>
        <dbReference type="EMBL" id="JAD30126.1"/>
    </source>
</evidence>
<reference evidence="1" key="1">
    <citation type="submission" date="2014-09" db="EMBL/GenBank/DDBJ databases">
        <authorList>
            <person name="Magalhaes I.L.F."/>
            <person name="Oliveira U."/>
            <person name="Santos F.R."/>
            <person name="Vidigal T.H.D.A."/>
            <person name="Brescovit A.D."/>
            <person name="Santos A.J."/>
        </authorList>
    </citation>
    <scope>NUCLEOTIDE SEQUENCE</scope>
    <source>
        <tissue evidence="1">Shoot tissue taken approximately 20 cm above the soil surface</tissue>
    </source>
</reference>
<name>A0A0A8YU74_ARUDO</name>
<accession>A0A0A8YU74</accession>
<dbReference type="EMBL" id="GBRH01267769">
    <property type="protein sequence ID" value="JAD30126.1"/>
    <property type="molecule type" value="Transcribed_RNA"/>
</dbReference>
<reference evidence="1" key="2">
    <citation type="journal article" date="2015" name="Data Brief">
        <title>Shoot transcriptome of the giant reed, Arundo donax.</title>
        <authorList>
            <person name="Barrero R.A."/>
            <person name="Guerrero F.D."/>
            <person name="Moolhuijzen P."/>
            <person name="Goolsby J.A."/>
            <person name="Tidwell J."/>
            <person name="Bellgard S.E."/>
            <person name="Bellgard M.I."/>
        </authorList>
    </citation>
    <scope>NUCLEOTIDE SEQUENCE</scope>
    <source>
        <tissue evidence="1">Shoot tissue taken approximately 20 cm above the soil surface</tissue>
    </source>
</reference>
<proteinExistence type="predicted"/>
<dbReference type="AlphaFoldDB" id="A0A0A8YU74"/>
<protein>
    <submittedName>
        <fullName evidence="1">Uncharacterized protein</fullName>
    </submittedName>
</protein>
<sequence length="63" mass="7751">MTGLSILAVSCMPRWHKKQSEEDDVSVTKWHRGMSCQHHRLKHVMRWDQSEYERERERERGRE</sequence>